<dbReference type="PROSITE" id="PS51257">
    <property type="entry name" value="PROKAR_LIPOPROTEIN"/>
    <property type="match status" value="1"/>
</dbReference>
<sequence>MFKIAVLVLMVTLAMSSAQIQGCTTATGCVGGYCLQPDLQRLGTCICPNGFAISQLAPTTCSDINECLRYQCGFNVPCVNTIGSYYCNYNTFNLYYWWADFFDD</sequence>
<accession>A0AAN8Q572</accession>
<evidence type="ECO:0000313" key="4">
    <source>
        <dbReference type="Proteomes" id="UP001347796"/>
    </source>
</evidence>
<keyword evidence="1" id="KW-1015">Disulfide bond</keyword>
<organism evidence="3 4">
    <name type="scientific">Patella caerulea</name>
    <name type="common">Rayed Mediterranean limpet</name>
    <dbReference type="NCBI Taxonomy" id="87958"/>
    <lineage>
        <taxon>Eukaryota</taxon>
        <taxon>Metazoa</taxon>
        <taxon>Spiralia</taxon>
        <taxon>Lophotrochozoa</taxon>
        <taxon>Mollusca</taxon>
        <taxon>Gastropoda</taxon>
        <taxon>Patellogastropoda</taxon>
        <taxon>Patelloidea</taxon>
        <taxon>Patellidae</taxon>
        <taxon>Patella</taxon>
    </lineage>
</organism>
<dbReference type="PROSITE" id="PS01187">
    <property type="entry name" value="EGF_CA"/>
    <property type="match status" value="1"/>
</dbReference>
<protein>
    <submittedName>
        <fullName evidence="3">Uncharacterized protein</fullName>
    </submittedName>
</protein>
<dbReference type="AlphaFoldDB" id="A0AAN8Q572"/>
<proteinExistence type="predicted"/>
<feature type="chain" id="PRO_5043036718" evidence="2">
    <location>
        <begin position="19"/>
        <end position="104"/>
    </location>
</feature>
<gene>
    <name evidence="3" type="ORF">SNE40_005863</name>
</gene>
<reference evidence="3 4" key="1">
    <citation type="submission" date="2024-01" db="EMBL/GenBank/DDBJ databases">
        <title>The genome of the rayed Mediterranean limpet Patella caerulea (Linnaeus, 1758).</title>
        <authorList>
            <person name="Anh-Thu Weber A."/>
            <person name="Halstead-Nussloch G."/>
        </authorList>
    </citation>
    <scope>NUCLEOTIDE SEQUENCE [LARGE SCALE GENOMIC DNA]</scope>
    <source>
        <strain evidence="3">AATW-2023a</strain>
        <tissue evidence="3">Whole specimen</tissue>
    </source>
</reference>
<feature type="signal peptide" evidence="2">
    <location>
        <begin position="1"/>
        <end position="18"/>
    </location>
</feature>
<evidence type="ECO:0000313" key="3">
    <source>
        <dbReference type="EMBL" id="KAK6187946.1"/>
    </source>
</evidence>
<dbReference type="Proteomes" id="UP001347796">
    <property type="component" value="Unassembled WGS sequence"/>
</dbReference>
<dbReference type="GO" id="GO:0005509">
    <property type="term" value="F:calcium ion binding"/>
    <property type="evidence" value="ECO:0007669"/>
    <property type="project" value="InterPro"/>
</dbReference>
<dbReference type="CDD" id="cd00054">
    <property type="entry name" value="EGF_CA"/>
    <property type="match status" value="1"/>
</dbReference>
<keyword evidence="2" id="KW-0732">Signal</keyword>
<keyword evidence="4" id="KW-1185">Reference proteome</keyword>
<evidence type="ECO:0000256" key="2">
    <source>
        <dbReference type="SAM" id="SignalP"/>
    </source>
</evidence>
<dbReference type="InterPro" id="IPR018097">
    <property type="entry name" value="EGF_Ca-bd_CS"/>
</dbReference>
<comment type="caution">
    <text evidence="3">The sequence shown here is derived from an EMBL/GenBank/DDBJ whole genome shotgun (WGS) entry which is preliminary data.</text>
</comment>
<evidence type="ECO:0000256" key="1">
    <source>
        <dbReference type="ARBA" id="ARBA00023157"/>
    </source>
</evidence>
<dbReference type="Gene3D" id="2.10.25.10">
    <property type="entry name" value="Laminin"/>
    <property type="match status" value="1"/>
</dbReference>
<dbReference type="SUPFAM" id="SSF57196">
    <property type="entry name" value="EGF/Laminin"/>
    <property type="match status" value="1"/>
</dbReference>
<name>A0AAN8Q572_PATCE</name>
<dbReference type="EMBL" id="JAZGQO010000004">
    <property type="protein sequence ID" value="KAK6187946.1"/>
    <property type="molecule type" value="Genomic_DNA"/>
</dbReference>